<feature type="transmembrane region" description="Helical" evidence="2">
    <location>
        <begin position="87"/>
        <end position="107"/>
    </location>
</feature>
<keyword evidence="2" id="KW-0812">Transmembrane</keyword>
<dbReference type="EMBL" id="JAGPXF010000003">
    <property type="protein sequence ID" value="KAH7251376.1"/>
    <property type="molecule type" value="Genomic_DNA"/>
</dbReference>
<gene>
    <name evidence="3" type="ORF">BKA59DRAFT_509494</name>
</gene>
<reference evidence="3" key="1">
    <citation type="journal article" date="2021" name="Nat. Commun.">
        <title>Genetic determinants of endophytism in the Arabidopsis root mycobiome.</title>
        <authorList>
            <person name="Mesny F."/>
            <person name="Miyauchi S."/>
            <person name="Thiergart T."/>
            <person name="Pickel B."/>
            <person name="Atanasova L."/>
            <person name="Karlsson M."/>
            <person name="Huettel B."/>
            <person name="Barry K.W."/>
            <person name="Haridas S."/>
            <person name="Chen C."/>
            <person name="Bauer D."/>
            <person name="Andreopoulos W."/>
            <person name="Pangilinan J."/>
            <person name="LaButti K."/>
            <person name="Riley R."/>
            <person name="Lipzen A."/>
            <person name="Clum A."/>
            <person name="Drula E."/>
            <person name="Henrissat B."/>
            <person name="Kohler A."/>
            <person name="Grigoriev I.V."/>
            <person name="Martin F.M."/>
            <person name="Hacquard S."/>
        </authorList>
    </citation>
    <scope>NUCLEOTIDE SEQUENCE</scope>
    <source>
        <strain evidence="3">MPI-SDFR-AT-0068</strain>
    </source>
</reference>
<dbReference type="OrthoDB" id="10280824at2759"/>
<comment type="caution">
    <text evidence="3">The sequence shown here is derived from an EMBL/GenBank/DDBJ whole genome shotgun (WGS) entry which is preliminary data.</text>
</comment>
<keyword evidence="2" id="KW-1133">Transmembrane helix</keyword>
<evidence type="ECO:0000313" key="3">
    <source>
        <dbReference type="EMBL" id="KAH7251376.1"/>
    </source>
</evidence>
<feature type="transmembrane region" description="Helical" evidence="2">
    <location>
        <begin position="56"/>
        <end position="75"/>
    </location>
</feature>
<keyword evidence="2" id="KW-0472">Membrane</keyword>
<evidence type="ECO:0000256" key="1">
    <source>
        <dbReference type="SAM" id="MobiDB-lite"/>
    </source>
</evidence>
<evidence type="ECO:0000256" key="2">
    <source>
        <dbReference type="SAM" id="Phobius"/>
    </source>
</evidence>
<proteinExistence type="predicted"/>
<feature type="compositionally biased region" description="Basic and acidic residues" evidence="1">
    <location>
        <begin position="9"/>
        <end position="24"/>
    </location>
</feature>
<keyword evidence="4" id="KW-1185">Reference proteome</keyword>
<protein>
    <recommendedName>
        <fullName evidence="5">Transmembrane protein</fullName>
    </recommendedName>
</protein>
<sequence>MDPTTDTATCRERETKSNSNHEQEPINMSLNSAETASALPTNQDPRDMHPLRDAALIFWTAALLAIALPMCLVDWTDVDDAGIGSRFWIHIVLAQFVALTIGLWWCLGSYCH</sequence>
<evidence type="ECO:0008006" key="5">
    <source>
        <dbReference type="Google" id="ProtNLM"/>
    </source>
</evidence>
<accession>A0A8K0RYU4</accession>
<dbReference type="Proteomes" id="UP000813427">
    <property type="component" value="Unassembled WGS sequence"/>
</dbReference>
<feature type="compositionally biased region" description="Polar residues" evidence="1">
    <location>
        <begin position="26"/>
        <end position="43"/>
    </location>
</feature>
<evidence type="ECO:0000313" key="4">
    <source>
        <dbReference type="Proteomes" id="UP000813427"/>
    </source>
</evidence>
<name>A0A8K0RYU4_9HYPO</name>
<feature type="region of interest" description="Disordered" evidence="1">
    <location>
        <begin position="1"/>
        <end position="46"/>
    </location>
</feature>
<dbReference type="AlphaFoldDB" id="A0A8K0RYU4"/>
<organism evidence="3 4">
    <name type="scientific">Fusarium tricinctum</name>
    <dbReference type="NCBI Taxonomy" id="61284"/>
    <lineage>
        <taxon>Eukaryota</taxon>
        <taxon>Fungi</taxon>
        <taxon>Dikarya</taxon>
        <taxon>Ascomycota</taxon>
        <taxon>Pezizomycotina</taxon>
        <taxon>Sordariomycetes</taxon>
        <taxon>Hypocreomycetidae</taxon>
        <taxon>Hypocreales</taxon>
        <taxon>Nectriaceae</taxon>
        <taxon>Fusarium</taxon>
        <taxon>Fusarium tricinctum species complex</taxon>
    </lineage>
</organism>